<proteinExistence type="predicted"/>
<sequence>MDKQADREMFDQLLVLLHFSAHFSLLNKKSIACLSKRKKK</sequence>
<dbReference type="EMBL" id="CP001397">
    <property type="protein sequence ID" value="AGC78051.1"/>
    <property type="molecule type" value="Genomic_DNA"/>
</dbReference>
<accession>L7WDM7</accession>
<dbReference type="AlphaFoldDB" id="L7WDM7"/>
<dbReference type="STRING" id="592029.DDD_2924"/>
<evidence type="ECO:0000313" key="2">
    <source>
        <dbReference type="Proteomes" id="UP000011173"/>
    </source>
</evidence>
<dbReference type="Proteomes" id="UP000011173">
    <property type="component" value="Chromosome"/>
</dbReference>
<organism evidence="1 2">
    <name type="scientific">Nonlabens dokdonensis (strain DSM 17205 / KCTC 12402 / DSW-6)</name>
    <name type="common">Donghaeana dokdonensis</name>
    <dbReference type="NCBI Taxonomy" id="592029"/>
    <lineage>
        <taxon>Bacteria</taxon>
        <taxon>Pseudomonadati</taxon>
        <taxon>Bacteroidota</taxon>
        <taxon>Flavobacteriia</taxon>
        <taxon>Flavobacteriales</taxon>
        <taxon>Flavobacteriaceae</taxon>
        <taxon>Nonlabens</taxon>
    </lineage>
</organism>
<protein>
    <submittedName>
        <fullName evidence="1">Uncharacterized protein</fullName>
    </submittedName>
</protein>
<dbReference type="KEGG" id="ndo:DDD_2924"/>
<evidence type="ECO:0000313" key="1">
    <source>
        <dbReference type="EMBL" id="AGC78051.1"/>
    </source>
</evidence>
<reference evidence="1 2" key="1">
    <citation type="journal article" date="2013" name="Genome Biol. Evol.">
        <title>Genomic makeup of the marine flavobacterium Nonlabens (Donghaeana) dokdonensis DSW-6 and identification of a novel class of rhodopsins.</title>
        <authorList>
            <person name="Kwon S.K."/>
            <person name="Kim B.K."/>
            <person name="Song J.Y."/>
            <person name="Kwak M.J."/>
            <person name="Lee C.H."/>
            <person name="Yoon J.H."/>
            <person name="Oh T.K."/>
            <person name="Kim J.F."/>
        </authorList>
    </citation>
    <scope>NUCLEOTIDE SEQUENCE [LARGE SCALE GENOMIC DNA]</scope>
    <source>
        <strain evidence="2">DSM 17205 / KCTC 12402 / DSW-6</strain>
    </source>
</reference>
<name>L7WDM7_NONDD</name>
<gene>
    <name evidence="1" type="ordered locus">DDD_2924</name>
</gene>
<dbReference type="HOGENOM" id="CLU_3293246_0_0_10"/>